<accession>K0T672</accession>
<proteinExistence type="predicted"/>
<evidence type="ECO:0000313" key="3">
    <source>
        <dbReference type="Proteomes" id="UP000266841"/>
    </source>
</evidence>
<dbReference type="EMBL" id="AGNL01010830">
    <property type="protein sequence ID" value="EJK68796.1"/>
    <property type="molecule type" value="Genomic_DNA"/>
</dbReference>
<comment type="caution">
    <text evidence="2">The sequence shown here is derived from an EMBL/GenBank/DDBJ whole genome shotgun (WGS) entry which is preliminary data.</text>
</comment>
<feature type="region of interest" description="Disordered" evidence="1">
    <location>
        <begin position="1"/>
        <end position="42"/>
    </location>
</feature>
<feature type="compositionally biased region" description="Basic and acidic residues" evidence="1">
    <location>
        <begin position="324"/>
        <end position="337"/>
    </location>
</feature>
<dbReference type="Proteomes" id="UP000266841">
    <property type="component" value="Unassembled WGS sequence"/>
</dbReference>
<feature type="compositionally biased region" description="Basic and acidic residues" evidence="1">
    <location>
        <begin position="521"/>
        <end position="534"/>
    </location>
</feature>
<protein>
    <submittedName>
        <fullName evidence="2">Uncharacterized protein</fullName>
    </submittedName>
</protein>
<evidence type="ECO:0000313" key="2">
    <source>
        <dbReference type="EMBL" id="EJK68796.1"/>
    </source>
</evidence>
<feature type="region of interest" description="Disordered" evidence="1">
    <location>
        <begin position="1069"/>
        <end position="1106"/>
    </location>
</feature>
<name>K0T672_THAOC</name>
<feature type="compositionally biased region" description="Basic residues" evidence="1">
    <location>
        <begin position="1069"/>
        <end position="1083"/>
    </location>
</feature>
<feature type="region of interest" description="Disordered" evidence="1">
    <location>
        <begin position="111"/>
        <end position="157"/>
    </location>
</feature>
<feature type="region of interest" description="Disordered" evidence="1">
    <location>
        <begin position="271"/>
        <end position="386"/>
    </location>
</feature>
<feature type="compositionally biased region" description="Polar residues" evidence="1">
    <location>
        <begin position="546"/>
        <end position="558"/>
    </location>
</feature>
<feature type="region of interest" description="Disordered" evidence="1">
    <location>
        <begin position="504"/>
        <end position="625"/>
    </location>
</feature>
<sequence>MNPSNYGDSRFTPWQPFGRRNGNLLSDSGRKERRGMPGQYSNMWNVRANDSCSSTVKFQPFPSTNDEENKISTPIHHGNDNKQSGFLGYCGLMYNEAPKKTAYPSYKDVLTSQRHVTDRKPTTLPASSRKDSSRNSTPGRSLRKRPRRKRMKRRTKLNTWENTQNNSWDRSKTQLPEEIKAINRAVIAASRKPASKMDHCSQGSTAEEWNWLRDLRHRANELDDFKTTAGDRLILGYAMEEDIKDIEVNDNQAVIEQFEFVRSISNLIKAAGTQEDQDKDESTDPVPRLASVPDSATAGFRKGWTSRESTYTIGGTKTLVHQEPTARTEDPTTHPEVRPSSASSCNSDRTALYQQPSSSIGKLPTIEEEPSDSPLNPRSTSDSWNYLDQSKSHPLGLFGFSGPVYNDAPDLSVLPTPTKGFFGFRGLVYNEAPKISVLFKPTTDDFRFRRLTYGQSSTEGDSGRGANCNITHICRGTSEDGASSRRKYRRVAFKEQLINNVENMAPSLRPYFQERGDEDGGDRSTREARIEDRGRGHHGTNRRPRGTSTRLASRQVRTGQWRRRQQSRSNEGRPKSQRQSSIREWVSGGRRGRADDRVRGGHSGGGPSEAEIRARLDGQPNPRRRATCRSSTIKEAEQLAEQTKKSEEAVKAAMEGWLQHGLGRIDKDKPDGTVRLSFENWNSLKVFTERNLSKVRRIETTRKEYGVDIMTGVETQANWDNVLADRKFEDLFGMGEDTQSAAAHNRHWKESKTQYGGAAMTAIGRVSGFVDGRGTDSLGRWAWMYFRSGDTKARIITAYRPKEPSKVRRRGIDFEKGGTVWEQQWRYFKGKGYDDRNPLLHYDRDLSALLKDWRRAGDEIILCIDANAPLHKGKFLRKLTSPGIDLIELFQRHHERQSPPSHRDGSIPISGIFVTPGIDITNVFVSGHNSLTQGDHRLWLVDIDMRSLLGCYTPTPKRTAGRLLKCKNEKLRDKYVSMLENFCKRHKMKQKLRAIEDRTTKLEEGSHNGDSWEAIDDDFNKWDEEHVRLQRAAENKLSKAKSDRIEYSPESNAWIRRMQVLRWIESWRKKGSKKSRTNKRRPTAAKGNPANLKRACRNNNLPPPDQMTDDELARELTICKKKLCELQIISPNMRRKHLERRLKHHLQHENKDKVHAIAKILAAEKAKRIWKNPRRVFKKRPSAPPSTVETKDEEGNTVIYSDKAGVERAVGSHLIERFSTGRRKCPFEDEGLKEDFGFKASTPAMLEVLDGSYEPPEDADESAVEYLKEAQLIWDEHQTQIDVTFTNDDYTTWWRSGPENVASSKCGIHFGHYKAQASSKLLTSLQVRKLNLVYRRGVPLRRWLHGLTLLLAKKAGGSTIDKLRAICLFEADCNWSWKVIFAKKMMENARDHDLLPPELFATSGTSATEGCVARIIWCDINRTLNRSFSVQSCDLGQCYDAINHVAASVALQSFGVPMKAADVMHTVLQEMKFWLRSAFGDSDAPFSGSDLDPTMGEGQGSGGAPPTWTSISTLMIRLLKKHGFHTPLKGSWSDVTLHILAILFVDDIDMLLAALSTQNNDEFIAMIQRAINEWGKIVMATGGYLKQVKCQVALAVIEFVNGQPKVKKKSALNGVEFTIPTKDGDSVPIKVLGPNDAVEALGITTDLVNSGEHHLKEVEKKMLEWISKLKSSRILSRADVWLSFFNQLKPKLLYSIECMSAPPAVVDSTMHKLFYKSLSHMGVNKHIRREARYLPSAWGGLGMFVVNIENLGARCLLLQNHWATSSVDGTALQTGYETFRVDTGLGGNILTRNYDELEHLAKHSWWKLTWQLCHLYRVSIEFSSTFEPPNQRVNDSSLMDVFVSQGIWNQSQLAVLNRVRRHKKVFYRSDVIACDGRTVRPDMLTNHPGSSTWVFAREQPTNKDLDLWRTALASISSPNFTLQTAAGRLLRIPANHSGWYIDTSGSTIVRQSPDGSCVTFQPTGGRSTRQRLYRQDESPSTSTDVSDLHLATTTPVENDATQIRLHSRCLQPQPRQDQSDETLLDVLRQLPNPGLWDNAECDGDGWWIGESLNNGDLVVVSDGSYKSEKAIDVCSCAFRLLCKRRKFKFQCTWAERIPEAGIYRGEILGALGYLIVLRVVTSRESFSVQPRTTAKGIADNTGVIKRARNPNAPLKMNQSQADVLRLMTCIIRDLPMCIAYTHVHSHLDDHISYDLLPFDNQQNADMDALAQSALDDAIESRNFIASQFPTSHLPPTVQIRESRRISPLPSTSSTDARQRKMSFPPKDFLLPTNSKRFIGTRSITYLRRFIPQHFVCGIRNMFSNATELCATFIETNPKPIRPRPARAADTQTKTHLISFFAQTRDAPICTTTLWTI</sequence>
<feature type="region of interest" description="Disordered" evidence="1">
    <location>
        <begin position="1952"/>
        <end position="1985"/>
    </location>
</feature>
<feature type="region of interest" description="Disordered" evidence="1">
    <location>
        <begin position="61"/>
        <end position="82"/>
    </location>
</feature>
<feature type="compositionally biased region" description="Polar residues" evidence="1">
    <location>
        <begin position="1952"/>
        <end position="1967"/>
    </location>
</feature>
<reference evidence="2 3" key="1">
    <citation type="journal article" date="2012" name="Genome Biol.">
        <title>Genome and low-iron response of an oceanic diatom adapted to chronic iron limitation.</title>
        <authorList>
            <person name="Lommer M."/>
            <person name="Specht M."/>
            <person name="Roy A.S."/>
            <person name="Kraemer L."/>
            <person name="Andreson R."/>
            <person name="Gutowska M.A."/>
            <person name="Wolf J."/>
            <person name="Bergner S.V."/>
            <person name="Schilhabel M.B."/>
            <person name="Klostermeier U.C."/>
            <person name="Beiko R.G."/>
            <person name="Rosenstiel P."/>
            <person name="Hippler M."/>
            <person name="Laroche J."/>
        </authorList>
    </citation>
    <scope>NUCLEOTIDE SEQUENCE [LARGE SCALE GENOMIC DNA]</scope>
    <source>
        <strain evidence="2 3">CCMP1005</strain>
    </source>
</reference>
<feature type="compositionally biased region" description="Polar residues" evidence="1">
    <location>
        <begin position="306"/>
        <end position="315"/>
    </location>
</feature>
<feature type="compositionally biased region" description="Basic residues" evidence="1">
    <location>
        <begin position="535"/>
        <end position="545"/>
    </location>
</feature>
<feature type="compositionally biased region" description="Polar residues" evidence="1">
    <location>
        <begin position="340"/>
        <end position="360"/>
    </location>
</feature>
<keyword evidence="3" id="KW-1185">Reference proteome</keyword>
<feature type="compositionally biased region" description="Polar residues" evidence="1">
    <location>
        <begin position="373"/>
        <end position="386"/>
    </location>
</feature>
<organism evidence="2 3">
    <name type="scientific">Thalassiosira oceanica</name>
    <name type="common">Marine diatom</name>
    <dbReference type="NCBI Taxonomy" id="159749"/>
    <lineage>
        <taxon>Eukaryota</taxon>
        <taxon>Sar</taxon>
        <taxon>Stramenopiles</taxon>
        <taxon>Ochrophyta</taxon>
        <taxon>Bacillariophyta</taxon>
        <taxon>Coscinodiscophyceae</taxon>
        <taxon>Thalassiosirophycidae</taxon>
        <taxon>Thalassiosirales</taxon>
        <taxon>Thalassiosiraceae</taxon>
        <taxon>Thalassiosira</taxon>
    </lineage>
</organism>
<feature type="compositionally biased region" description="Basic residues" evidence="1">
    <location>
        <begin position="141"/>
        <end position="156"/>
    </location>
</feature>
<evidence type="ECO:0000256" key="1">
    <source>
        <dbReference type="SAM" id="MobiDB-lite"/>
    </source>
</evidence>
<gene>
    <name evidence="2" type="ORF">THAOC_09998</name>
</gene>